<comment type="caution">
    <text evidence="2">The sequence shown here is derived from an EMBL/GenBank/DDBJ whole genome shotgun (WGS) entry which is preliminary data.</text>
</comment>
<evidence type="ECO:0000313" key="3">
    <source>
        <dbReference type="Proteomes" id="UP001204068"/>
    </source>
</evidence>
<organism evidence="2 3">
    <name type="scientific">Mammaliicoccus sciuri</name>
    <name type="common">Staphylococcus sciuri</name>
    <dbReference type="NCBI Taxonomy" id="1296"/>
    <lineage>
        <taxon>Bacteria</taxon>
        <taxon>Bacillati</taxon>
        <taxon>Bacillota</taxon>
        <taxon>Bacilli</taxon>
        <taxon>Bacillales</taxon>
        <taxon>Staphylococcaceae</taxon>
        <taxon>Mammaliicoccus</taxon>
    </lineage>
</organism>
<dbReference type="RefSeq" id="WP_208183040.1">
    <property type="nucleotide sequence ID" value="NZ_JAGEVP010000023.1"/>
</dbReference>
<keyword evidence="1" id="KW-0472">Membrane</keyword>
<evidence type="ECO:0000313" key="2">
    <source>
        <dbReference type="EMBL" id="MCQ9305068.1"/>
    </source>
</evidence>
<evidence type="ECO:0008006" key="4">
    <source>
        <dbReference type="Google" id="ProtNLM"/>
    </source>
</evidence>
<feature type="transmembrane region" description="Helical" evidence="1">
    <location>
        <begin position="76"/>
        <end position="98"/>
    </location>
</feature>
<feature type="transmembrane region" description="Helical" evidence="1">
    <location>
        <begin position="12"/>
        <end position="33"/>
    </location>
</feature>
<proteinExistence type="predicted"/>
<reference evidence="2" key="1">
    <citation type="submission" date="2022-07" db="EMBL/GenBank/DDBJ databases">
        <title>Bacterial species isolated from the porcine tonsil microbiota.</title>
        <authorList>
            <person name="Oliveira I.M.F."/>
        </authorList>
    </citation>
    <scope>NUCLEOTIDE SEQUENCE</scope>
    <source>
        <strain evidence="2">8QC2O2</strain>
    </source>
</reference>
<gene>
    <name evidence="2" type="ORF">NQ032_15795</name>
</gene>
<sequence>MFRLIKAIIEAVLLSVLGMVFISVISGIMRLFIYSAPQEMKENFIYRFLIDKGIINEAQAPSGIMDSVLYVVNVPIMQFIILGVGIIIFISVFIKTVFK</sequence>
<dbReference type="EMBL" id="JANILD010000012">
    <property type="protein sequence ID" value="MCQ9305068.1"/>
    <property type="molecule type" value="Genomic_DNA"/>
</dbReference>
<dbReference type="Proteomes" id="UP001204068">
    <property type="component" value="Unassembled WGS sequence"/>
</dbReference>
<keyword evidence="1" id="KW-0812">Transmembrane</keyword>
<protein>
    <recommendedName>
        <fullName evidence="4">DUF4321 domain-containing protein</fullName>
    </recommendedName>
</protein>
<name>A0AAW5LT17_MAMSC</name>
<evidence type="ECO:0000256" key="1">
    <source>
        <dbReference type="SAM" id="Phobius"/>
    </source>
</evidence>
<dbReference type="AlphaFoldDB" id="A0AAW5LT17"/>
<accession>A0AAW5LT17</accession>
<keyword evidence="1" id="KW-1133">Transmembrane helix</keyword>